<proteinExistence type="predicted"/>
<feature type="transmembrane region" description="Helical" evidence="1">
    <location>
        <begin position="15"/>
        <end position="33"/>
    </location>
</feature>
<dbReference type="HOGENOM" id="CLU_2273298_0_0_0"/>
<dbReference type="EMBL" id="ACUO01000021">
    <property type="protein sequence ID" value="EGN66731.1"/>
    <property type="molecule type" value="Genomic_DNA"/>
</dbReference>
<keyword evidence="1" id="KW-0472">Membrane</keyword>
<keyword evidence="3" id="KW-1185">Reference proteome</keyword>
<accession>F7L167</accession>
<evidence type="ECO:0000256" key="1">
    <source>
        <dbReference type="SAM" id="Phobius"/>
    </source>
</evidence>
<keyword evidence="1" id="KW-0812">Transmembrane</keyword>
<dbReference type="AlphaFoldDB" id="F7L167"/>
<evidence type="ECO:0000313" key="2">
    <source>
        <dbReference type="EMBL" id="EGN66731.1"/>
    </source>
</evidence>
<sequence length="102" mass="12159">MTNTQKYCIMNYTEYKGVLNILLYIVNFIVLFMQKYHFSTIMIGKIGNSENSYLKKHKEQVIIMMETIFYMYITIPIVQELSTNILQGTDSTFLYVQYNNRL</sequence>
<gene>
    <name evidence="2" type="ORF">HMPREF0401_01588</name>
</gene>
<dbReference type="Proteomes" id="UP000004160">
    <property type="component" value="Unassembled WGS sequence"/>
</dbReference>
<name>F7L167_9FUSO</name>
<organism evidence="2 3">
    <name type="scientific">Fusobacterium animalis 11_3_2</name>
    <dbReference type="NCBI Taxonomy" id="457403"/>
    <lineage>
        <taxon>Bacteria</taxon>
        <taxon>Fusobacteriati</taxon>
        <taxon>Fusobacteriota</taxon>
        <taxon>Fusobacteriia</taxon>
        <taxon>Fusobacteriales</taxon>
        <taxon>Fusobacteriaceae</taxon>
        <taxon>Fusobacterium</taxon>
    </lineage>
</organism>
<keyword evidence="1" id="KW-1133">Transmembrane helix</keyword>
<reference evidence="2" key="1">
    <citation type="submission" date="2011-05" db="EMBL/GenBank/DDBJ databases">
        <title>The Genome Sequence of Fusobacterium sp. 11_3_2.</title>
        <authorList>
            <consortium name="The Broad Institute Genome Sequencing Platform"/>
            <person name="Earl A."/>
            <person name="Ward D."/>
            <person name="Feldgarden M."/>
            <person name="Gevers D."/>
            <person name="Sibley C.D."/>
            <person name="White A.P."/>
            <person name="Crowley S."/>
            <person name="Surette M."/>
            <person name="Strauss J.C."/>
            <person name="Ambrose C.E."/>
            <person name="Allen-Vercoe E."/>
            <person name="Young S.K."/>
            <person name="Zeng Q."/>
            <person name="Gargeya S."/>
            <person name="Fitzgerald M."/>
            <person name="Haas B."/>
            <person name="Abouelleil A."/>
            <person name="Alvarado L."/>
            <person name="Arachchi H.M."/>
            <person name="Berlin A."/>
            <person name="Brown A."/>
            <person name="Chapman S.B."/>
            <person name="Chen Z."/>
            <person name="Dunbar C."/>
            <person name="Freedman E."/>
            <person name="Gearin G."/>
            <person name="Gellesch M."/>
            <person name="Goldberg J."/>
            <person name="Griggs A."/>
            <person name="Gujja S."/>
            <person name="Heiman D."/>
            <person name="Howarth C."/>
            <person name="Larson L."/>
            <person name="Lui A."/>
            <person name="MacDonald P.J.P."/>
            <person name="Mehta T."/>
            <person name="Montmayeur A."/>
            <person name="Murphy C."/>
            <person name="Neiman D."/>
            <person name="Pearson M."/>
            <person name="Priest M."/>
            <person name="Roberts A."/>
            <person name="Saif S."/>
            <person name="Shea T."/>
            <person name="Shenoy N."/>
            <person name="Sisk P."/>
            <person name="Stolte C."/>
            <person name="Sykes S."/>
            <person name="Wortman J."/>
            <person name="Nusbaum C."/>
            <person name="Birren B."/>
        </authorList>
    </citation>
    <scope>NUCLEOTIDE SEQUENCE [LARGE SCALE GENOMIC DNA]</scope>
    <source>
        <strain evidence="2">11_3_2</strain>
    </source>
</reference>
<protein>
    <submittedName>
        <fullName evidence="2">Uncharacterized protein</fullName>
    </submittedName>
</protein>
<comment type="caution">
    <text evidence="2">The sequence shown here is derived from an EMBL/GenBank/DDBJ whole genome shotgun (WGS) entry which is preliminary data.</text>
</comment>
<evidence type="ECO:0000313" key="3">
    <source>
        <dbReference type="Proteomes" id="UP000004160"/>
    </source>
</evidence>